<accession>A0ABR1DX97</accession>
<evidence type="ECO:0000313" key="2">
    <source>
        <dbReference type="Proteomes" id="UP001303046"/>
    </source>
</evidence>
<proteinExistence type="predicted"/>
<evidence type="ECO:0000313" key="1">
    <source>
        <dbReference type="EMBL" id="KAK6754823.1"/>
    </source>
</evidence>
<protein>
    <submittedName>
        <fullName evidence="1">Uncharacterized protein</fullName>
    </submittedName>
</protein>
<reference evidence="1 2" key="1">
    <citation type="submission" date="2023-08" db="EMBL/GenBank/DDBJ databases">
        <title>A Necator americanus chromosomal reference genome.</title>
        <authorList>
            <person name="Ilik V."/>
            <person name="Petrzelkova K.J."/>
            <person name="Pardy F."/>
            <person name="Fuh T."/>
            <person name="Niatou-Singa F.S."/>
            <person name="Gouil Q."/>
            <person name="Baker L."/>
            <person name="Ritchie M.E."/>
            <person name="Jex A.R."/>
            <person name="Gazzola D."/>
            <person name="Li H."/>
            <person name="Toshio Fujiwara R."/>
            <person name="Zhan B."/>
            <person name="Aroian R.V."/>
            <person name="Pafco B."/>
            <person name="Schwarz E.M."/>
        </authorList>
    </citation>
    <scope>NUCLEOTIDE SEQUENCE [LARGE SCALE GENOMIC DNA]</scope>
    <source>
        <strain evidence="1 2">Aroian</strain>
        <tissue evidence="1">Whole animal</tissue>
    </source>
</reference>
<keyword evidence="2" id="KW-1185">Reference proteome</keyword>
<gene>
    <name evidence="1" type="primary">Necator_chrV.g18461</name>
    <name evidence="1" type="ORF">RB195_013670</name>
</gene>
<comment type="caution">
    <text evidence="1">The sequence shown here is derived from an EMBL/GenBank/DDBJ whole genome shotgun (WGS) entry which is preliminary data.</text>
</comment>
<dbReference type="EMBL" id="JAVFWL010000005">
    <property type="protein sequence ID" value="KAK6754823.1"/>
    <property type="molecule type" value="Genomic_DNA"/>
</dbReference>
<name>A0ABR1DX97_NECAM</name>
<organism evidence="1 2">
    <name type="scientific">Necator americanus</name>
    <name type="common">Human hookworm</name>
    <dbReference type="NCBI Taxonomy" id="51031"/>
    <lineage>
        <taxon>Eukaryota</taxon>
        <taxon>Metazoa</taxon>
        <taxon>Ecdysozoa</taxon>
        <taxon>Nematoda</taxon>
        <taxon>Chromadorea</taxon>
        <taxon>Rhabditida</taxon>
        <taxon>Rhabditina</taxon>
        <taxon>Rhabditomorpha</taxon>
        <taxon>Strongyloidea</taxon>
        <taxon>Ancylostomatidae</taxon>
        <taxon>Bunostominae</taxon>
        <taxon>Necator</taxon>
    </lineage>
</organism>
<sequence>MNWHLVSDTFERHSLKIFDFQGDLSNLTSDLVYKCSFEWKDPCQRRSSLQFAIVHVISTPPLRSSRLRQCTEFHVLLKWMKDKDTTVGSLKCNYIETVTAETTKPEMVGLEHCKNDSACVTQVQDESPVAKPPVPTIRTHEWVSVAGALDFAAVVAKCATSFLLNGSHCHDGAFDGERKGKCSNVKKTKCSLFDEQRLYTIKMGILFHLF</sequence>
<dbReference type="Proteomes" id="UP001303046">
    <property type="component" value="Unassembled WGS sequence"/>
</dbReference>